<reference evidence="1" key="1">
    <citation type="journal article" date="2019" name="bioRxiv">
        <title>The Genome of the Zebra Mussel, Dreissena polymorpha: A Resource for Invasive Species Research.</title>
        <authorList>
            <person name="McCartney M.A."/>
            <person name="Auch B."/>
            <person name="Kono T."/>
            <person name="Mallez S."/>
            <person name="Zhang Y."/>
            <person name="Obille A."/>
            <person name="Becker A."/>
            <person name="Abrahante J.E."/>
            <person name="Garbe J."/>
            <person name="Badalamenti J.P."/>
            <person name="Herman A."/>
            <person name="Mangelson H."/>
            <person name="Liachko I."/>
            <person name="Sullivan S."/>
            <person name="Sone E.D."/>
            <person name="Koren S."/>
            <person name="Silverstein K.A.T."/>
            <person name="Beckman K.B."/>
            <person name="Gohl D.M."/>
        </authorList>
    </citation>
    <scope>NUCLEOTIDE SEQUENCE</scope>
    <source>
        <strain evidence="1">Duluth1</strain>
        <tissue evidence="1">Whole animal</tissue>
    </source>
</reference>
<reference evidence="1" key="2">
    <citation type="submission" date="2020-11" db="EMBL/GenBank/DDBJ databases">
        <authorList>
            <person name="McCartney M.A."/>
            <person name="Auch B."/>
            <person name="Kono T."/>
            <person name="Mallez S."/>
            <person name="Becker A."/>
            <person name="Gohl D.M."/>
            <person name="Silverstein K.A.T."/>
            <person name="Koren S."/>
            <person name="Bechman K.B."/>
            <person name="Herman A."/>
            <person name="Abrahante J.E."/>
            <person name="Garbe J."/>
        </authorList>
    </citation>
    <scope>NUCLEOTIDE SEQUENCE</scope>
    <source>
        <strain evidence="1">Duluth1</strain>
        <tissue evidence="1">Whole animal</tissue>
    </source>
</reference>
<dbReference type="EMBL" id="JAIWYP010000004">
    <property type="protein sequence ID" value="KAH3831868.1"/>
    <property type="molecule type" value="Genomic_DNA"/>
</dbReference>
<protein>
    <submittedName>
        <fullName evidence="1">Uncharacterized protein</fullName>
    </submittedName>
</protein>
<name>A0A9D4HDA5_DREPO</name>
<gene>
    <name evidence="1" type="ORF">DPMN_105140</name>
</gene>
<evidence type="ECO:0000313" key="1">
    <source>
        <dbReference type="EMBL" id="KAH3831868.1"/>
    </source>
</evidence>
<keyword evidence="2" id="KW-1185">Reference proteome</keyword>
<comment type="caution">
    <text evidence="1">The sequence shown here is derived from an EMBL/GenBank/DDBJ whole genome shotgun (WGS) entry which is preliminary data.</text>
</comment>
<proteinExistence type="predicted"/>
<organism evidence="1 2">
    <name type="scientific">Dreissena polymorpha</name>
    <name type="common">Zebra mussel</name>
    <name type="synonym">Mytilus polymorpha</name>
    <dbReference type="NCBI Taxonomy" id="45954"/>
    <lineage>
        <taxon>Eukaryota</taxon>
        <taxon>Metazoa</taxon>
        <taxon>Spiralia</taxon>
        <taxon>Lophotrochozoa</taxon>
        <taxon>Mollusca</taxon>
        <taxon>Bivalvia</taxon>
        <taxon>Autobranchia</taxon>
        <taxon>Heteroconchia</taxon>
        <taxon>Euheterodonta</taxon>
        <taxon>Imparidentia</taxon>
        <taxon>Neoheterodontei</taxon>
        <taxon>Myida</taxon>
        <taxon>Dreissenoidea</taxon>
        <taxon>Dreissenidae</taxon>
        <taxon>Dreissena</taxon>
    </lineage>
</organism>
<dbReference type="Proteomes" id="UP000828390">
    <property type="component" value="Unassembled WGS sequence"/>
</dbReference>
<accession>A0A9D4HDA5</accession>
<dbReference type="AlphaFoldDB" id="A0A9D4HDA5"/>
<sequence>MQFRWSKTIQFRSRPFDVPLPRMKDHKLCPVKAIFHAAQSTRQADANGPAFVFSVNGLLRPLTFYGARSRLFDKSEPFLELFLYIIGENLLNKFNKDQTKYVDSRVKNALPPGSHVFQANETFFEIVQHIIGKNLILAKFHDDGTINVASRVLTRNNARPPGEPFLKLIQDIIRIFFLTKS</sequence>
<evidence type="ECO:0000313" key="2">
    <source>
        <dbReference type="Proteomes" id="UP000828390"/>
    </source>
</evidence>